<dbReference type="InterPro" id="IPR029052">
    <property type="entry name" value="Metallo-depent_PP-like"/>
</dbReference>
<dbReference type="PANTHER" id="PTHR45668:SF5">
    <property type="entry name" value="SERINE_THREONINE-PROTEIN PHOSPHATASE 5"/>
    <property type="match status" value="1"/>
</dbReference>
<organism evidence="12 13">
    <name type="scientific">Meloidogyne hapla</name>
    <name type="common">Root-knot nematode worm</name>
    <dbReference type="NCBI Taxonomy" id="6305"/>
    <lineage>
        <taxon>Eukaryota</taxon>
        <taxon>Metazoa</taxon>
        <taxon>Ecdysozoa</taxon>
        <taxon>Nematoda</taxon>
        <taxon>Chromadorea</taxon>
        <taxon>Rhabditida</taxon>
        <taxon>Tylenchina</taxon>
        <taxon>Tylenchomorpha</taxon>
        <taxon>Tylenchoidea</taxon>
        <taxon>Meloidogynidae</taxon>
        <taxon>Meloidogyninae</taxon>
        <taxon>Meloidogyne</taxon>
    </lineage>
</organism>
<dbReference type="SMART" id="SM00028">
    <property type="entry name" value="TPR"/>
    <property type="match status" value="3"/>
</dbReference>
<keyword evidence="12" id="KW-1185">Reference proteome</keyword>
<evidence type="ECO:0000256" key="6">
    <source>
        <dbReference type="ARBA" id="ARBA00022801"/>
    </source>
</evidence>
<feature type="active site" description="Proton donor/acceptor" evidence="9">
    <location>
        <position position="321"/>
    </location>
</feature>
<dbReference type="InterPro" id="IPR019734">
    <property type="entry name" value="TPR_rpt"/>
</dbReference>
<dbReference type="SUPFAM" id="SSF48452">
    <property type="entry name" value="TPR-like"/>
    <property type="match status" value="1"/>
</dbReference>
<dbReference type="PANTHER" id="PTHR45668">
    <property type="entry name" value="SERINE/THREONINE-PROTEIN PHOSPHATASE 5-RELATED"/>
    <property type="match status" value="1"/>
</dbReference>
<dbReference type="InterPro" id="IPR006186">
    <property type="entry name" value="Ser/Thr-sp_prot-phosphatase"/>
</dbReference>
<protein>
    <recommendedName>
        <fullName evidence="3">protein-serine/threonine phosphatase</fullName>
        <ecNumber evidence="3">3.1.3.16</ecNumber>
    </recommendedName>
</protein>
<evidence type="ECO:0000259" key="11">
    <source>
        <dbReference type="SMART" id="SM00156"/>
    </source>
</evidence>
<keyword evidence="6" id="KW-0378">Hydrolase</keyword>
<reference evidence="13" key="1">
    <citation type="submission" date="2016-11" db="UniProtKB">
        <authorList>
            <consortium name="WormBaseParasite"/>
        </authorList>
    </citation>
    <scope>IDENTIFICATION</scope>
</reference>
<feature type="domain" description="Serine/threonine specific protein phosphatases" evidence="11">
    <location>
        <begin position="221"/>
        <end position="472"/>
    </location>
</feature>
<dbReference type="Gene3D" id="3.60.21.10">
    <property type="match status" value="1"/>
</dbReference>
<sequence length="490" mass="55807">MKNMENSSSHEDSIANNNCTTSKWNEKAEKIIEECSLFAKGEKELAALIKEKANGFFKEDQYDIAAELYTKCIVLDSSLALYYGNRSFAYLKKELYGLALADANKAIELDSTYVKAYYRRASANMALSKFSLALADYDRVRKMSPTNKDAQNKYQECNKIVRRLAFEKAISSDHSSMSVADSIKLDDFAVESTYFGPRLDGEITMEFMKKLIETFKDQQKLHIKYAYKILLLVREYLMKLPSLVDIKVPPKQKFTICGDIHGQFYDLCNIFELNGLPSEENPYLFNGDFVDRGSFSVEAIFTLFGFKLLLPDHFFMSRGNHESDVMNKMYGFEGEVKSKYNTKMAELFTEIFNYLPLCHVINEKIFVCHGGLFQEDGVTLDKIRKVNRNRQPPDEGIMCDLLWSDPQEFSGRSPSKRGVGTQFGPDVTERFLKENGLLYVISCDTIGNKGAFINITGDKLFPPKLVSFEAVSHPKVRAMAYASSMFSFIS</sequence>
<dbReference type="InterPro" id="IPR041753">
    <property type="entry name" value="PP5_C"/>
</dbReference>
<dbReference type="Pfam" id="PF08321">
    <property type="entry name" value="PPP5"/>
    <property type="match status" value="1"/>
</dbReference>
<evidence type="ECO:0000256" key="2">
    <source>
        <dbReference type="ARBA" id="ARBA00008786"/>
    </source>
</evidence>
<comment type="similarity">
    <text evidence="2">Belongs to the PPP phosphatase family. PP-5 (PP-T) subfamily.</text>
</comment>
<keyword evidence="7 10" id="KW-0802">TPR repeat</keyword>
<dbReference type="SMART" id="SM00156">
    <property type="entry name" value="PP2Ac"/>
    <property type="match status" value="1"/>
</dbReference>
<evidence type="ECO:0000256" key="7">
    <source>
        <dbReference type="ARBA" id="ARBA00022803"/>
    </source>
</evidence>
<dbReference type="Gene3D" id="1.25.40.10">
    <property type="entry name" value="Tetratricopeptide repeat domain"/>
    <property type="match status" value="1"/>
</dbReference>
<dbReference type="InterPro" id="IPR013235">
    <property type="entry name" value="PPP_dom"/>
</dbReference>
<name>A0A1I8C2R1_MELHA</name>
<proteinExistence type="inferred from homology"/>
<dbReference type="OMA" id="IHKKYAF"/>
<keyword evidence="8" id="KW-0464">Manganese</keyword>
<dbReference type="WBParaSite" id="MhA1_Contig95.frz3.gene3">
    <property type="protein sequence ID" value="MhA1_Contig95.frz3.gene3"/>
    <property type="gene ID" value="MhA1_Contig95.frz3.gene3"/>
</dbReference>
<evidence type="ECO:0000256" key="4">
    <source>
        <dbReference type="ARBA" id="ARBA00022723"/>
    </source>
</evidence>
<dbReference type="PROSITE" id="PS50005">
    <property type="entry name" value="TPR"/>
    <property type="match status" value="1"/>
</dbReference>
<feature type="repeat" description="TPR" evidence="10">
    <location>
        <begin position="114"/>
        <end position="147"/>
    </location>
</feature>
<evidence type="ECO:0000256" key="10">
    <source>
        <dbReference type="PROSITE-ProRule" id="PRU00339"/>
    </source>
</evidence>
<evidence type="ECO:0000256" key="5">
    <source>
        <dbReference type="ARBA" id="ARBA00022737"/>
    </source>
</evidence>
<dbReference type="GO" id="GO:0004722">
    <property type="term" value="F:protein serine/threonine phosphatase activity"/>
    <property type="evidence" value="ECO:0007669"/>
    <property type="project" value="UniProtKB-EC"/>
</dbReference>
<accession>A0A1I8C2R1</accession>
<dbReference type="InterPro" id="IPR011990">
    <property type="entry name" value="TPR-like_helical_dom_sf"/>
</dbReference>
<dbReference type="GO" id="GO:0046872">
    <property type="term" value="F:metal ion binding"/>
    <property type="evidence" value="ECO:0007669"/>
    <property type="project" value="UniProtKB-KW"/>
</dbReference>
<dbReference type="InterPro" id="IPR004843">
    <property type="entry name" value="Calcineurin-like_PHP"/>
</dbReference>
<evidence type="ECO:0000256" key="1">
    <source>
        <dbReference type="ARBA" id="ARBA00001936"/>
    </source>
</evidence>
<dbReference type="Proteomes" id="UP000095281">
    <property type="component" value="Unplaced"/>
</dbReference>
<dbReference type="PRINTS" id="PR00114">
    <property type="entry name" value="STPHPHTASE"/>
</dbReference>
<evidence type="ECO:0000256" key="8">
    <source>
        <dbReference type="ARBA" id="ARBA00023211"/>
    </source>
</evidence>
<keyword evidence="5" id="KW-0677">Repeat</keyword>
<dbReference type="Pfam" id="PF00149">
    <property type="entry name" value="Metallophos"/>
    <property type="match status" value="1"/>
</dbReference>
<dbReference type="PIRSF" id="PIRSF033096">
    <property type="entry name" value="PPPtase_5"/>
    <property type="match status" value="1"/>
</dbReference>
<comment type="cofactor">
    <cofactor evidence="1">
        <name>Mn(2+)</name>
        <dbReference type="ChEBI" id="CHEBI:29035"/>
    </cofactor>
</comment>
<dbReference type="EC" id="3.1.3.16" evidence="3"/>
<evidence type="ECO:0000256" key="9">
    <source>
        <dbReference type="PIRSR" id="PIRSR033096-1"/>
    </source>
</evidence>
<evidence type="ECO:0000256" key="3">
    <source>
        <dbReference type="ARBA" id="ARBA00013081"/>
    </source>
</evidence>
<evidence type="ECO:0000313" key="13">
    <source>
        <dbReference type="WBParaSite" id="MhA1_Contig95.frz3.gene3"/>
    </source>
</evidence>
<dbReference type="AlphaFoldDB" id="A0A1I8C2R1"/>
<dbReference type="CDD" id="cd07417">
    <property type="entry name" value="MPP_PP5_C"/>
    <property type="match status" value="1"/>
</dbReference>
<keyword evidence="4" id="KW-0479">Metal-binding</keyword>
<dbReference type="InterPro" id="IPR051134">
    <property type="entry name" value="PPP_phosphatase"/>
</dbReference>
<evidence type="ECO:0000313" key="12">
    <source>
        <dbReference type="Proteomes" id="UP000095281"/>
    </source>
</evidence>
<dbReference type="SUPFAM" id="SSF56300">
    <property type="entry name" value="Metallo-dependent phosphatases"/>
    <property type="match status" value="1"/>
</dbReference>